<name>A0AAJ0GG12_9PEZI</name>
<accession>A0AAJ0GG12</accession>
<proteinExistence type="predicted"/>
<evidence type="ECO:0000259" key="1">
    <source>
        <dbReference type="PROSITE" id="PS51502"/>
    </source>
</evidence>
<dbReference type="Proteomes" id="UP001271007">
    <property type="component" value="Unassembled WGS sequence"/>
</dbReference>
<dbReference type="InterPro" id="IPR013097">
    <property type="entry name" value="Dabb"/>
</dbReference>
<protein>
    <recommendedName>
        <fullName evidence="1">Stress-response A/B barrel domain-containing protein</fullName>
    </recommendedName>
</protein>
<dbReference type="Pfam" id="PF07876">
    <property type="entry name" value="Dabb"/>
    <property type="match status" value="1"/>
</dbReference>
<organism evidence="2 3">
    <name type="scientific">Extremus antarcticus</name>
    <dbReference type="NCBI Taxonomy" id="702011"/>
    <lineage>
        <taxon>Eukaryota</taxon>
        <taxon>Fungi</taxon>
        <taxon>Dikarya</taxon>
        <taxon>Ascomycota</taxon>
        <taxon>Pezizomycotina</taxon>
        <taxon>Dothideomycetes</taxon>
        <taxon>Dothideomycetidae</taxon>
        <taxon>Mycosphaerellales</taxon>
        <taxon>Extremaceae</taxon>
        <taxon>Extremus</taxon>
    </lineage>
</organism>
<dbReference type="Gene3D" id="3.30.70.100">
    <property type="match status" value="1"/>
</dbReference>
<dbReference type="SUPFAM" id="SSF54909">
    <property type="entry name" value="Dimeric alpha+beta barrel"/>
    <property type="match status" value="1"/>
</dbReference>
<sequence length="113" mass="13037">MSNTYVKRATFFKVPKEEDIQSVLKQYEVLRKNAVKDGKPYIISNVARKVLNTSSHLSEGYTISSQSIFKSHEDHEFYDKECPAHKELKEVTSKVRQGVMTIVTEGEWPETKL</sequence>
<dbReference type="SMART" id="SM00886">
    <property type="entry name" value="Dabb"/>
    <property type="match status" value="1"/>
</dbReference>
<comment type="caution">
    <text evidence="2">The sequence shown here is derived from an EMBL/GenBank/DDBJ whole genome shotgun (WGS) entry which is preliminary data.</text>
</comment>
<dbReference type="AlphaFoldDB" id="A0AAJ0GG12"/>
<feature type="domain" description="Stress-response A/B barrel" evidence="1">
    <location>
        <begin position="6"/>
        <end position="104"/>
    </location>
</feature>
<dbReference type="InterPro" id="IPR011008">
    <property type="entry name" value="Dimeric_a/b-barrel"/>
</dbReference>
<dbReference type="EMBL" id="JAWDJX010000005">
    <property type="protein sequence ID" value="KAK3056824.1"/>
    <property type="molecule type" value="Genomic_DNA"/>
</dbReference>
<dbReference type="PROSITE" id="PS51502">
    <property type="entry name" value="S_R_A_B_BARREL"/>
    <property type="match status" value="1"/>
</dbReference>
<evidence type="ECO:0000313" key="3">
    <source>
        <dbReference type="Proteomes" id="UP001271007"/>
    </source>
</evidence>
<keyword evidence="3" id="KW-1185">Reference proteome</keyword>
<gene>
    <name evidence="2" type="ORF">LTR09_002617</name>
</gene>
<evidence type="ECO:0000313" key="2">
    <source>
        <dbReference type="EMBL" id="KAK3056824.1"/>
    </source>
</evidence>
<reference evidence="2" key="1">
    <citation type="submission" date="2023-04" db="EMBL/GenBank/DDBJ databases">
        <title>Black Yeasts Isolated from many extreme environments.</title>
        <authorList>
            <person name="Coleine C."/>
            <person name="Stajich J.E."/>
            <person name="Selbmann L."/>
        </authorList>
    </citation>
    <scope>NUCLEOTIDE SEQUENCE</scope>
    <source>
        <strain evidence="2">CCFEE 5312</strain>
    </source>
</reference>